<dbReference type="InterPro" id="IPR016167">
    <property type="entry name" value="FAD-bd_PCMH_sub1"/>
</dbReference>
<dbReference type="Gene3D" id="3.30.43.10">
    <property type="entry name" value="Uridine Diphospho-n-acetylenolpyruvylglucosamine Reductase, domain 2"/>
    <property type="match status" value="1"/>
</dbReference>
<dbReference type="Gene3D" id="3.30.465.10">
    <property type="match status" value="1"/>
</dbReference>
<dbReference type="PROSITE" id="PS51318">
    <property type="entry name" value="TAT"/>
    <property type="match status" value="1"/>
</dbReference>
<evidence type="ECO:0000256" key="4">
    <source>
        <dbReference type="ARBA" id="ARBA00022827"/>
    </source>
</evidence>
<dbReference type="RefSeq" id="WP_265546705.1">
    <property type="nucleotide sequence ID" value="NZ_CP098740.1"/>
</dbReference>
<evidence type="ECO:0000256" key="1">
    <source>
        <dbReference type="ARBA" id="ARBA00001974"/>
    </source>
</evidence>
<proteinExistence type="inferred from homology"/>
<comment type="cofactor">
    <cofactor evidence="1">
        <name>FAD</name>
        <dbReference type="ChEBI" id="CHEBI:57692"/>
    </cofactor>
</comment>
<keyword evidence="8" id="KW-1185">Reference proteome</keyword>
<comment type="similarity">
    <text evidence="2">Belongs to the oxygen-dependent FAD-linked oxidoreductase family.</text>
</comment>
<keyword evidence="3" id="KW-0285">Flavoprotein</keyword>
<dbReference type="SUPFAM" id="SSF55103">
    <property type="entry name" value="FAD-linked oxidases, C-terminal domain"/>
    <property type="match status" value="1"/>
</dbReference>
<dbReference type="Gene3D" id="3.40.462.10">
    <property type="entry name" value="FAD-linked oxidases, C-terminal domain"/>
    <property type="match status" value="1"/>
</dbReference>
<evidence type="ECO:0000256" key="3">
    <source>
        <dbReference type="ARBA" id="ARBA00022630"/>
    </source>
</evidence>
<dbReference type="Pfam" id="PF09265">
    <property type="entry name" value="Cytokin-bind"/>
    <property type="match status" value="1"/>
</dbReference>
<dbReference type="InterPro" id="IPR016164">
    <property type="entry name" value="FAD-linked_Oxase-like_C"/>
</dbReference>
<reference evidence="7" key="1">
    <citation type="journal article" date="2022" name="Front. Microbiol.">
        <title>Mirubactin C rescues the lethal effect of cell wall biosynthesis mutations in Bacillus subtilis.</title>
        <authorList>
            <person name="Kepplinger B."/>
            <person name="Wen X."/>
            <person name="Tyler A.R."/>
            <person name="Kim B.Y."/>
            <person name="Brown J."/>
            <person name="Banks P."/>
            <person name="Dashti Y."/>
            <person name="Mackenzie E.S."/>
            <person name="Wills C."/>
            <person name="Kawai Y."/>
            <person name="Waldron K.J."/>
            <person name="Allenby N.E.E."/>
            <person name="Wu L.J."/>
            <person name="Hall M.J."/>
            <person name="Errington J."/>
        </authorList>
    </citation>
    <scope>NUCLEOTIDE SEQUENCE</scope>
    <source>
        <strain evidence="7">MDA8-470</strain>
    </source>
</reference>
<evidence type="ECO:0000313" key="7">
    <source>
        <dbReference type="EMBL" id="UZK58156.1"/>
    </source>
</evidence>
<dbReference type="PROSITE" id="PS51387">
    <property type="entry name" value="FAD_PCMH"/>
    <property type="match status" value="1"/>
</dbReference>
<dbReference type="Pfam" id="PF01565">
    <property type="entry name" value="FAD_binding_4"/>
    <property type="match status" value="1"/>
</dbReference>
<dbReference type="InterPro" id="IPR036318">
    <property type="entry name" value="FAD-bd_PCMH-like_sf"/>
</dbReference>
<dbReference type="SUPFAM" id="SSF56176">
    <property type="entry name" value="FAD-binding/transporter-associated domain-like"/>
    <property type="match status" value="1"/>
</dbReference>
<dbReference type="InterPro" id="IPR016170">
    <property type="entry name" value="Cytok_DH_C_sf"/>
</dbReference>
<dbReference type="PANTHER" id="PTHR13878">
    <property type="entry name" value="GULONOLACTONE OXIDASE"/>
    <property type="match status" value="1"/>
</dbReference>
<evidence type="ECO:0000259" key="6">
    <source>
        <dbReference type="PROSITE" id="PS51387"/>
    </source>
</evidence>
<evidence type="ECO:0000256" key="2">
    <source>
        <dbReference type="ARBA" id="ARBA00005466"/>
    </source>
</evidence>
<protein>
    <submittedName>
        <fullName evidence="7">FAD-binding protein</fullName>
    </submittedName>
</protein>
<dbReference type="Proteomes" id="UP001164963">
    <property type="component" value="Chromosome"/>
</dbReference>
<keyword evidence="5" id="KW-0560">Oxidoreductase</keyword>
<sequence>MRSSSTPITRRSILGGMAAATVIGWSTSHQAWARESDSFAHTAASLPALDGTLETSAGVTSTFNHDFGHMVTGACWAVLRPGSVQDIVKMVNYARANRLKIAMNGRGGQNGDEESHSCYGQAQVPQGGIAIDARGLTKIVRIGSSSAVVEAGVTWAQLTDAALARGLTPPALTDYLHLSIGGTLSVGGIGSTVARYGLQIDTVKSIDIVTGNGDLITASPSCHADLFNTALGGGGQVGIIVRAEVALIPAPPKMTVFTLYYNDVTAFLADSEKLMAEKRFEGQVGEIARTPDNSGWWYKLEGQAYWKGNTAPNRTALLTGLHDERASATIEDLSFREAVFRTDGDEAWLKENDFWGQPKPWLSLFVPASKAKAMADLLTAELNGDDLGAGFLLYYPYPTSKLTRPLSVQPSEPTAYLCDVLRFPAPGADIARMLDQNRRLYDKAVALGAKRYLVGAIPNMTSADWRTHFGARWKVLVAAKRRYDPAGILTPGQGFFG</sequence>
<dbReference type="InterPro" id="IPR006094">
    <property type="entry name" value="Oxid_FAD_bind_N"/>
</dbReference>
<name>A0ABY6Q1Y6_9ACTN</name>
<accession>A0ABY6Q1Y6</accession>
<dbReference type="InterPro" id="IPR006311">
    <property type="entry name" value="TAT_signal"/>
</dbReference>
<dbReference type="InterPro" id="IPR050432">
    <property type="entry name" value="FAD-linked_Oxidoreductases_BP"/>
</dbReference>
<organism evidence="7 8">
    <name type="scientific">Streptomyces drozdowiczii</name>
    <dbReference type="NCBI Taxonomy" id="202862"/>
    <lineage>
        <taxon>Bacteria</taxon>
        <taxon>Bacillati</taxon>
        <taxon>Actinomycetota</taxon>
        <taxon>Actinomycetes</taxon>
        <taxon>Kitasatosporales</taxon>
        <taxon>Streptomycetaceae</taxon>
        <taxon>Streptomyces</taxon>
    </lineage>
</organism>
<keyword evidence="4" id="KW-0274">FAD</keyword>
<dbReference type="EMBL" id="CP098740">
    <property type="protein sequence ID" value="UZK58156.1"/>
    <property type="molecule type" value="Genomic_DNA"/>
</dbReference>
<dbReference type="InterPro" id="IPR016166">
    <property type="entry name" value="FAD-bd_PCMH"/>
</dbReference>
<dbReference type="InterPro" id="IPR015345">
    <property type="entry name" value="Cytokinin_DH_FAD/cytokin-bd"/>
</dbReference>
<dbReference type="InterPro" id="IPR016169">
    <property type="entry name" value="FAD-bd_PCMH_sub2"/>
</dbReference>
<evidence type="ECO:0000313" key="8">
    <source>
        <dbReference type="Proteomes" id="UP001164963"/>
    </source>
</evidence>
<dbReference type="PANTHER" id="PTHR13878:SF53">
    <property type="entry name" value="CYTOKININ DEHYDROGENASE 6"/>
    <property type="match status" value="1"/>
</dbReference>
<feature type="domain" description="FAD-binding PCMH-type" evidence="6">
    <location>
        <begin position="71"/>
        <end position="250"/>
    </location>
</feature>
<evidence type="ECO:0000256" key="5">
    <source>
        <dbReference type="ARBA" id="ARBA00023002"/>
    </source>
</evidence>
<gene>
    <name evidence="7" type="ORF">NEH16_32380</name>
</gene>